<sequence>MRLVAINMRDYRGSIPYTEYDLEALRSGDRGRQLSTIRARGLEIAAFLTWFIRQQMTPPMSDDGRTGGGLALLGWSWGNAMTMVLMAQAPELPEDDRCLLNNRFRSLIILDSARHGIGIPPTVMDGLDSPGSDTDIPDKSEERWLSRTVHYAHSRMVLDAFPSVICDYGRPSSWGCRSSCCRPTP</sequence>
<organism evidence="1 2">
    <name type="scientific">Daedalea quercina L-15889</name>
    <dbReference type="NCBI Taxonomy" id="1314783"/>
    <lineage>
        <taxon>Eukaryota</taxon>
        <taxon>Fungi</taxon>
        <taxon>Dikarya</taxon>
        <taxon>Basidiomycota</taxon>
        <taxon>Agaricomycotina</taxon>
        <taxon>Agaricomycetes</taxon>
        <taxon>Polyporales</taxon>
        <taxon>Fomitopsis</taxon>
    </lineage>
</organism>
<dbReference type="Gene3D" id="3.40.50.1820">
    <property type="entry name" value="alpha/beta hydrolase"/>
    <property type="match status" value="1"/>
</dbReference>
<name>A0A165M1S7_9APHY</name>
<dbReference type="SUPFAM" id="SSF53474">
    <property type="entry name" value="alpha/beta-Hydrolases"/>
    <property type="match status" value="1"/>
</dbReference>
<evidence type="ECO:0000313" key="2">
    <source>
        <dbReference type="Proteomes" id="UP000076727"/>
    </source>
</evidence>
<dbReference type="InterPro" id="IPR029058">
    <property type="entry name" value="AB_hydrolase_fold"/>
</dbReference>
<proteinExistence type="predicted"/>
<dbReference type="EMBL" id="KV429111">
    <property type="protein sequence ID" value="KZT65134.1"/>
    <property type="molecule type" value="Genomic_DNA"/>
</dbReference>
<gene>
    <name evidence="1" type="ORF">DAEQUDRAFT_731758</name>
</gene>
<protein>
    <recommendedName>
        <fullName evidence="3">AB hydrolase-1 domain-containing protein</fullName>
    </recommendedName>
</protein>
<evidence type="ECO:0000313" key="1">
    <source>
        <dbReference type="EMBL" id="KZT65134.1"/>
    </source>
</evidence>
<reference evidence="1 2" key="1">
    <citation type="journal article" date="2016" name="Mol. Biol. Evol.">
        <title>Comparative Genomics of Early-Diverging Mushroom-Forming Fungi Provides Insights into the Origins of Lignocellulose Decay Capabilities.</title>
        <authorList>
            <person name="Nagy L.G."/>
            <person name="Riley R."/>
            <person name="Tritt A."/>
            <person name="Adam C."/>
            <person name="Daum C."/>
            <person name="Floudas D."/>
            <person name="Sun H."/>
            <person name="Yadav J.S."/>
            <person name="Pangilinan J."/>
            <person name="Larsson K.H."/>
            <person name="Matsuura K."/>
            <person name="Barry K."/>
            <person name="Labutti K."/>
            <person name="Kuo R."/>
            <person name="Ohm R.A."/>
            <person name="Bhattacharya S.S."/>
            <person name="Shirouzu T."/>
            <person name="Yoshinaga Y."/>
            <person name="Martin F.M."/>
            <person name="Grigoriev I.V."/>
            <person name="Hibbett D.S."/>
        </authorList>
    </citation>
    <scope>NUCLEOTIDE SEQUENCE [LARGE SCALE GENOMIC DNA]</scope>
    <source>
        <strain evidence="1 2">L-15889</strain>
    </source>
</reference>
<dbReference type="AlphaFoldDB" id="A0A165M1S7"/>
<dbReference type="OrthoDB" id="5311491at2759"/>
<evidence type="ECO:0008006" key="3">
    <source>
        <dbReference type="Google" id="ProtNLM"/>
    </source>
</evidence>
<dbReference type="Proteomes" id="UP000076727">
    <property type="component" value="Unassembled WGS sequence"/>
</dbReference>
<keyword evidence="2" id="KW-1185">Reference proteome</keyword>
<accession>A0A165M1S7</accession>